<dbReference type="Gene3D" id="3.30.1460.10">
    <property type="match status" value="1"/>
</dbReference>
<sequence length="163" mass="18536">MFDRSADKQIEEWLKELGLTISRPPQAKEFFHIVVSPPQGGPSLSIVRINEDSKFYIIVMGIAIHPTHVSALMSLKREERVKFIIDLQLEALKYGVDFVAMPPNQEAPNIIQVSRPLFMDNLTANEFINTLLSVRNAGVSIMLKFTQKFGPYEPQQQTSLKYT</sequence>
<dbReference type="GeneID" id="68867848"/>
<dbReference type="CDD" id="cd17510">
    <property type="entry name" value="T3SC_YbjN-like_2"/>
    <property type="match status" value="1"/>
</dbReference>
<accession>A0AAQ4CWC6</accession>
<dbReference type="Pfam" id="PF10061">
    <property type="entry name" value="DUF2299"/>
    <property type="match status" value="1"/>
</dbReference>
<dbReference type="AlphaFoldDB" id="A0AAQ4CWC6"/>
<proteinExistence type="predicted"/>
<dbReference type="RefSeq" id="WP_229570784.1">
    <property type="nucleotide sequence ID" value="NZ_AP025226.1"/>
</dbReference>
<reference evidence="1 2" key="1">
    <citation type="journal article" date="2022" name="Microbiol. Resour. Announc.">
        <title>Complete Genome Sequence of the Hyperthermophilic and Acidophilic Archaeon Saccharolobus caldissimus Strain HS-3T.</title>
        <authorList>
            <person name="Sakai H.D."/>
            <person name="Kurosawa N."/>
        </authorList>
    </citation>
    <scope>NUCLEOTIDE SEQUENCE [LARGE SCALE GENOMIC DNA]</scope>
    <source>
        <strain evidence="1 2">JCM32116</strain>
    </source>
</reference>
<name>A0AAQ4CWC6_9CREN</name>
<dbReference type="Proteomes" id="UP001319921">
    <property type="component" value="Chromosome"/>
</dbReference>
<dbReference type="InterPro" id="IPR018747">
    <property type="entry name" value="DUF2299"/>
</dbReference>
<gene>
    <name evidence="1" type="ORF">SACC_31240</name>
</gene>
<evidence type="ECO:0000313" key="1">
    <source>
        <dbReference type="EMBL" id="BDC00108.1"/>
    </source>
</evidence>
<evidence type="ECO:0000313" key="2">
    <source>
        <dbReference type="Proteomes" id="UP001319921"/>
    </source>
</evidence>
<protein>
    <recommendedName>
        <fullName evidence="3">DUF2299 domain-containing protein</fullName>
    </recommendedName>
</protein>
<dbReference type="KEGG" id="scas:SACC_31240"/>
<evidence type="ECO:0008006" key="3">
    <source>
        <dbReference type="Google" id="ProtNLM"/>
    </source>
</evidence>
<keyword evidence="2" id="KW-1185">Reference proteome</keyword>
<organism evidence="1 2">
    <name type="scientific">Saccharolobus caldissimus</name>
    <dbReference type="NCBI Taxonomy" id="1702097"/>
    <lineage>
        <taxon>Archaea</taxon>
        <taxon>Thermoproteota</taxon>
        <taxon>Thermoprotei</taxon>
        <taxon>Sulfolobales</taxon>
        <taxon>Sulfolobaceae</taxon>
        <taxon>Saccharolobus</taxon>
    </lineage>
</organism>
<dbReference type="EMBL" id="AP025226">
    <property type="protein sequence ID" value="BDC00108.1"/>
    <property type="molecule type" value="Genomic_DNA"/>
</dbReference>